<evidence type="ECO:0000313" key="1">
    <source>
        <dbReference type="EMBL" id="KAK2105310.1"/>
    </source>
</evidence>
<evidence type="ECO:0000313" key="2">
    <source>
        <dbReference type="Proteomes" id="UP001266305"/>
    </source>
</evidence>
<accession>A0ABQ9V7Z9</accession>
<protein>
    <submittedName>
        <fullName evidence="1">Uncharacterized protein</fullName>
    </submittedName>
</protein>
<dbReference type="EMBL" id="JASSZA010000007">
    <property type="protein sequence ID" value="KAK2105310.1"/>
    <property type="molecule type" value="Genomic_DNA"/>
</dbReference>
<reference evidence="1 2" key="1">
    <citation type="submission" date="2023-05" db="EMBL/GenBank/DDBJ databases">
        <title>B98-5 Cell Line De Novo Hybrid Assembly: An Optical Mapping Approach.</title>
        <authorList>
            <person name="Kananen K."/>
            <person name="Auerbach J.A."/>
            <person name="Kautto E."/>
            <person name="Blachly J.S."/>
        </authorList>
    </citation>
    <scope>NUCLEOTIDE SEQUENCE [LARGE SCALE GENOMIC DNA]</scope>
    <source>
        <strain evidence="1">B95-8</strain>
        <tissue evidence="1">Cell line</tissue>
    </source>
</reference>
<keyword evidence="2" id="KW-1185">Reference proteome</keyword>
<proteinExistence type="predicted"/>
<gene>
    <name evidence="1" type="ORF">P7K49_014824</name>
</gene>
<organism evidence="1 2">
    <name type="scientific">Saguinus oedipus</name>
    <name type="common">Cotton-top tamarin</name>
    <name type="synonym">Oedipomidas oedipus</name>
    <dbReference type="NCBI Taxonomy" id="9490"/>
    <lineage>
        <taxon>Eukaryota</taxon>
        <taxon>Metazoa</taxon>
        <taxon>Chordata</taxon>
        <taxon>Craniata</taxon>
        <taxon>Vertebrata</taxon>
        <taxon>Euteleostomi</taxon>
        <taxon>Mammalia</taxon>
        <taxon>Eutheria</taxon>
        <taxon>Euarchontoglires</taxon>
        <taxon>Primates</taxon>
        <taxon>Haplorrhini</taxon>
        <taxon>Platyrrhini</taxon>
        <taxon>Cebidae</taxon>
        <taxon>Callitrichinae</taxon>
        <taxon>Saguinus</taxon>
    </lineage>
</organism>
<dbReference type="Proteomes" id="UP001266305">
    <property type="component" value="Unassembled WGS sequence"/>
</dbReference>
<sequence>MDILQTIVEAFVEVLNSLKAIKEKSYLAMERTLKTSPHLYHTLEKLSWVPHEQVGKGITNTGEAIAIVEDFFCFNRSVFGRHFEMGMGT</sequence>
<comment type="caution">
    <text evidence="1">The sequence shown here is derived from an EMBL/GenBank/DDBJ whole genome shotgun (WGS) entry which is preliminary data.</text>
</comment>
<name>A0ABQ9V7Z9_SAGOE</name>